<proteinExistence type="predicted"/>
<dbReference type="EMBL" id="BART01004594">
    <property type="protein sequence ID" value="GAG54891.1"/>
    <property type="molecule type" value="Genomic_DNA"/>
</dbReference>
<evidence type="ECO:0008006" key="2">
    <source>
        <dbReference type="Google" id="ProtNLM"/>
    </source>
</evidence>
<comment type="caution">
    <text evidence="1">The sequence shown here is derived from an EMBL/GenBank/DDBJ whole genome shotgun (WGS) entry which is preliminary data.</text>
</comment>
<gene>
    <name evidence="1" type="ORF">S01H4_11400</name>
</gene>
<accession>X1A3T9</accession>
<protein>
    <recommendedName>
        <fullName evidence="2">CARDB domain-containing protein</fullName>
    </recommendedName>
</protein>
<reference evidence="1" key="1">
    <citation type="journal article" date="2014" name="Front. Microbiol.">
        <title>High frequency of phylogenetically diverse reductive dehalogenase-homologous genes in deep subseafloor sedimentary metagenomes.</title>
        <authorList>
            <person name="Kawai M."/>
            <person name="Futagami T."/>
            <person name="Toyoda A."/>
            <person name="Takaki Y."/>
            <person name="Nishi S."/>
            <person name="Hori S."/>
            <person name="Arai W."/>
            <person name="Tsubouchi T."/>
            <person name="Morono Y."/>
            <person name="Uchiyama I."/>
            <person name="Ito T."/>
            <person name="Fujiyama A."/>
            <person name="Inagaki F."/>
            <person name="Takami H."/>
        </authorList>
    </citation>
    <scope>NUCLEOTIDE SEQUENCE</scope>
    <source>
        <strain evidence="1">Expedition CK06-06</strain>
    </source>
</reference>
<feature type="non-terminal residue" evidence="1">
    <location>
        <position position="277"/>
    </location>
</feature>
<name>X1A3T9_9ZZZZ</name>
<evidence type="ECO:0000313" key="1">
    <source>
        <dbReference type="EMBL" id="GAG54891.1"/>
    </source>
</evidence>
<sequence length="277" mass="30584">MSFGSLPFGADIWLRFGIDWSYKGGWPGFYVSPGLLWFFSKYTTWENAFGWPAVGNFYAFMRTNFDFLGLINYDYVFFFEAAGYELGCGADIFLLPELFPGRAFSSYTFMGIRAEIGVTKKEYLPEASPFLRLGLSFGAFLGYMGGRSTVYARPIVSAKLLDASGNGRIEPGESARLQITIQNEGDLTARQVKIAVNSVGTRPFLPEGTVSIRIGRVPPHGRAERSILLKSVEDTTSEAHNFSIICQDKDGGGNQVVLSFNSISTENLKMSVAQPTK</sequence>
<dbReference type="AlphaFoldDB" id="X1A3T9"/>
<organism evidence="1">
    <name type="scientific">marine sediment metagenome</name>
    <dbReference type="NCBI Taxonomy" id="412755"/>
    <lineage>
        <taxon>unclassified sequences</taxon>
        <taxon>metagenomes</taxon>
        <taxon>ecological metagenomes</taxon>
    </lineage>
</organism>